<dbReference type="EMBL" id="JBBXMP010000020">
    <property type="protein sequence ID" value="KAL0068198.1"/>
    <property type="molecule type" value="Genomic_DNA"/>
</dbReference>
<sequence length="213" mass="23230">MALPPWRPPPSGVSSPSQDGNGRYKLPTQLTHTPHVLSDFPFVDMNPENNNDSPPSTPKSSSFPLSTGALAGIAVGILILICLVTFAIMSVRRRKKQIEHAPAIVPSLGGFFGAKRKRDWKDIELGRGKRLDEEEERGLMERRKYSMNENPYTEKSDSSTRSGEYNTSKTMGSGGRELASVPEDTPFSPPGISQPVAIAIPPPPPRFRHPGAS</sequence>
<accession>A0ABR3A3M2</accession>
<reference evidence="3 4" key="1">
    <citation type="submission" date="2024-05" db="EMBL/GenBank/DDBJ databases">
        <title>A draft genome resource for the thread blight pathogen Marasmius tenuissimus strain MS-2.</title>
        <authorList>
            <person name="Yulfo-Soto G.E."/>
            <person name="Baruah I.K."/>
            <person name="Amoako-Attah I."/>
            <person name="Bukari Y."/>
            <person name="Meinhardt L.W."/>
            <person name="Bailey B.A."/>
            <person name="Cohen S.P."/>
        </authorList>
    </citation>
    <scope>NUCLEOTIDE SEQUENCE [LARGE SCALE GENOMIC DNA]</scope>
    <source>
        <strain evidence="3 4">MS-2</strain>
    </source>
</reference>
<keyword evidence="2" id="KW-0812">Transmembrane</keyword>
<feature type="transmembrane region" description="Helical" evidence="2">
    <location>
        <begin position="69"/>
        <end position="89"/>
    </location>
</feature>
<evidence type="ECO:0000313" key="3">
    <source>
        <dbReference type="EMBL" id="KAL0068198.1"/>
    </source>
</evidence>
<proteinExistence type="predicted"/>
<feature type="region of interest" description="Disordered" evidence="1">
    <location>
        <begin position="1"/>
        <end position="62"/>
    </location>
</feature>
<evidence type="ECO:0000313" key="4">
    <source>
        <dbReference type="Proteomes" id="UP001437256"/>
    </source>
</evidence>
<evidence type="ECO:0000256" key="2">
    <source>
        <dbReference type="SAM" id="Phobius"/>
    </source>
</evidence>
<keyword evidence="2" id="KW-0472">Membrane</keyword>
<protein>
    <submittedName>
        <fullName evidence="3">Uncharacterized protein</fullName>
    </submittedName>
</protein>
<dbReference type="Proteomes" id="UP001437256">
    <property type="component" value="Unassembled WGS sequence"/>
</dbReference>
<evidence type="ECO:0000256" key="1">
    <source>
        <dbReference type="SAM" id="MobiDB-lite"/>
    </source>
</evidence>
<keyword evidence="4" id="KW-1185">Reference proteome</keyword>
<feature type="compositionally biased region" description="Basic and acidic residues" evidence="1">
    <location>
        <begin position="141"/>
        <end position="158"/>
    </location>
</feature>
<gene>
    <name evidence="3" type="ORF">AAF712_004858</name>
</gene>
<comment type="caution">
    <text evidence="3">The sequence shown here is derived from an EMBL/GenBank/DDBJ whole genome shotgun (WGS) entry which is preliminary data.</text>
</comment>
<keyword evidence="2" id="KW-1133">Transmembrane helix</keyword>
<feature type="region of interest" description="Disordered" evidence="1">
    <location>
        <begin position="141"/>
        <end position="213"/>
    </location>
</feature>
<dbReference type="CDD" id="cd12087">
    <property type="entry name" value="TM_EGFR-like"/>
    <property type="match status" value="1"/>
</dbReference>
<feature type="compositionally biased region" description="Polar residues" evidence="1">
    <location>
        <begin position="159"/>
        <end position="171"/>
    </location>
</feature>
<organism evidence="3 4">
    <name type="scientific">Marasmius tenuissimus</name>
    <dbReference type="NCBI Taxonomy" id="585030"/>
    <lineage>
        <taxon>Eukaryota</taxon>
        <taxon>Fungi</taxon>
        <taxon>Dikarya</taxon>
        <taxon>Basidiomycota</taxon>
        <taxon>Agaricomycotina</taxon>
        <taxon>Agaricomycetes</taxon>
        <taxon>Agaricomycetidae</taxon>
        <taxon>Agaricales</taxon>
        <taxon>Marasmiineae</taxon>
        <taxon>Marasmiaceae</taxon>
        <taxon>Marasmius</taxon>
    </lineage>
</organism>
<name>A0ABR3A3M2_9AGAR</name>
<feature type="compositionally biased region" description="Pro residues" evidence="1">
    <location>
        <begin position="1"/>
        <end position="11"/>
    </location>
</feature>